<dbReference type="Pfam" id="PF00462">
    <property type="entry name" value="Glutaredoxin"/>
    <property type="match status" value="1"/>
</dbReference>
<dbReference type="RefSeq" id="WP_330928909.1">
    <property type="nucleotide sequence ID" value="NZ_CP119075.1"/>
</dbReference>
<organism evidence="2 3">
    <name type="scientific">Synoicihabitans lomoniglobus</name>
    <dbReference type="NCBI Taxonomy" id="2909285"/>
    <lineage>
        <taxon>Bacteria</taxon>
        <taxon>Pseudomonadati</taxon>
        <taxon>Verrucomicrobiota</taxon>
        <taxon>Opitutia</taxon>
        <taxon>Opitutales</taxon>
        <taxon>Opitutaceae</taxon>
        <taxon>Synoicihabitans</taxon>
    </lineage>
</organism>
<proteinExistence type="predicted"/>
<protein>
    <submittedName>
        <fullName evidence="2">Glutaredoxin domain-containing protein</fullName>
    </submittedName>
</protein>
<evidence type="ECO:0000313" key="3">
    <source>
        <dbReference type="Proteomes" id="UP001218638"/>
    </source>
</evidence>
<dbReference type="KEGG" id="slom:PXH66_07780"/>
<dbReference type="InterPro" id="IPR002109">
    <property type="entry name" value="Glutaredoxin"/>
</dbReference>
<keyword evidence="3" id="KW-1185">Reference proteome</keyword>
<sequence>MPRVLRPVLYVAPGSSSCLESIRMLTEAQVDYVQHDVSREPAARSALLHEIGRLTVPTLVWGRHTLVDYCDWELVQFVRQHRPRG</sequence>
<dbReference type="Proteomes" id="UP001218638">
    <property type="component" value="Chromosome"/>
</dbReference>
<name>A0AAF0I2V2_9BACT</name>
<evidence type="ECO:0000313" key="2">
    <source>
        <dbReference type="EMBL" id="WED66747.1"/>
    </source>
</evidence>
<dbReference type="AlphaFoldDB" id="A0AAF0I2V2"/>
<dbReference type="InterPro" id="IPR036249">
    <property type="entry name" value="Thioredoxin-like_sf"/>
</dbReference>
<feature type="domain" description="Glutaredoxin" evidence="1">
    <location>
        <begin position="9"/>
        <end position="61"/>
    </location>
</feature>
<accession>A0AAF0I2V2</accession>
<gene>
    <name evidence="2" type="ORF">PXH66_07780</name>
</gene>
<reference evidence="2" key="1">
    <citation type="submission" date="2023-03" db="EMBL/GenBank/DDBJ databases">
        <title>Lomoglobus Profundus gen. nov., sp. nov., a novel member of the phylum Verrucomicrobia, isolated from deep-marine sediment of South China Sea.</title>
        <authorList>
            <person name="Ahmad T."/>
            <person name="Ishaq S.E."/>
            <person name="Wang F."/>
        </authorList>
    </citation>
    <scope>NUCLEOTIDE SEQUENCE</scope>
    <source>
        <strain evidence="2">LMO-M01</strain>
    </source>
</reference>
<evidence type="ECO:0000259" key="1">
    <source>
        <dbReference type="Pfam" id="PF00462"/>
    </source>
</evidence>
<dbReference type="Gene3D" id="3.40.30.10">
    <property type="entry name" value="Glutaredoxin"/>
    <property type="match status" value="1"/>
</dbReference>
<dbReference type="EMBL" id="CP119075">
    <property type="protein sequence ID" value="WED66747.1"/>
    <property type="molecule type" value="Genomic_DNA"/>
</dbReference>
<dbReference type="SUPFAM" id="SSF52833">
    <property type="entry name" value="Thioredoxin-like"/>
    <property type="match status" value="1"/>
</dbReference>
<dbReference type="PROSITE" id="PS51257">
    <property type="entry name" value="PROKAR_LIPOPROTEIN"/>
    <property type="match status" value="1"/>
</dbReference>